<name>A0A2H4UZY9_9ABAC</name>
<dbReference type="GeneID" id="41700000"/>
<feature type="transmembrane region" description="Helical" evidence="1">
    <location>
        <begin position="164"/>
        <end position="187"/>
    </location>
</feature>
<feature type="transmembrane region" description="Helical" evidence="1">
    <location>
        <begin position="52"/>
        <end position="73"/>
    </location>
</feature>
<feature type="transmembrane region" description="Helical" evidence="1">
    <location>
        <begin position="194"/>
        <end position="216"/>
    </location>
</feature>
<dbReference type="EMBL" id="MF614691">
    <property type="protein sequence ID" value="AUA60337.1"/>
    <property type="molecule type" value="Genomic_DNA"/>
</dbReference>
<dbReference type="PANTHER" id="PTHR12242:SF1">
    <property type="entry name" value="MYND-TYPE DOMAIN-CONTAINING PROTEIN"/>
    <property type="match status" value="1"/>
</dbReference>
<organism evidence="2 3">
    <name type="scientific">Operophtera brumata nucleopolyhedrovirus</name>
    <dbReference type="NCBI Taxonomy" id="1046267"/>
    <lineage>
        <taxon>Viruses</taxon>
        <taxon>Viruses incertae sedis</taxon>
        <taxon>Naldaviricetes</taxon>
        <taxon>Lefavirales</taxon>
        <taxon>Baculoviridae</taxon>
        <taxon>Alphabaculovirus</taxon>
        <taxon>Alphabaculovirus opbrumatae</taxon>
    </lineage>
</organism>
<dbReference type="PANTHER" id="PTHR12242">
    <property type="entry name" value="OS02G0130600 PROTEIN-RELATED"/>
    <property type="match status" value="1"/>
</dbReference>
<dbReference type="OrthoDB" id="13338at10239"/>
<protein>
    <submittedName>
        <fullName evidence="2">ORF106 protein</fullName>
    </submittedName>
</protein>
<evidence type="ECO:0000313" key="2">
    <source>
        <dbReference type="EMBL" id="AUA60337.1"/>
    </source>
</evidence>
<feature type="transmembrane region" description="Helical" evidence="1">
    <location>
        <begin position="127"/>
        <end position="149"/>
    </location>
</feature>
<accession>A0A2H4UZY9</accession>
<proteinExistence type="predicted"/>
<reference evidence="2 3" key="1">
    <citation type="journal article" date="2017" name="Viruses">
        <title>The Operophtera brumata Nucleopolyhedrovirus (OpbuNPV) Represents an Early, Divergent Lineage within Genus Alphabaculovirus.</title>
        <authorList>
            <person name="Harrison R.L."/>
            <person name="Rowley D.L."/>
            <person name="Mowery J.D."/>
            <person name="Bauchan G.R."/>
            <person name="Burand J.P."/>
        </authorList>
    </citation>
    <scope>NUCLEOTIDE SEQUENCE [LARGE SCALE GENOMIC DNA]</scope>
    <source>
        <strain evidence="2">OpbuNPV-MA</strain>
    </source>
</reference>
<sequence length="261" mass="30326">MSHTTRSLLPNETPRLSSIYRPVPWKHNVTVAKYRNDIHHFSHLICNEQKPWTLSVTRLTSCLLCCALISWSVCVTSNKAEWPLYYTHWILVLTLAMFLFGFIASLQGLRRRLKIIEFEVLPRYVSVFWVLYSATSTMSVLITLMHYFMYKYEQKSFSELPIDVIINLCNTILIMIEVCISSVPVFAVHIYLPLGLGLLYIIFALGYYSLTGVIIYEVLDVNIQMQTFAWIVILFVLSVVIYMLLWLGYTIKTKTVRSQDV</sequence>
<dbReference type="RefSeq" id="YP_009552666.1">
    <property type="nucleotide sequence ID" value="NC_040621.1"/>
</dbReference>
<evidence type="ECO:0000313" key="3">
    <source>
        <dbReference type="Proteomes" id="UP000290445"/>
    </source>
</evidence>
<dbReference type="Proteomes" id="UP000290445">
    <property type="component" value="Segment"/>
</dbReference>
<feature type="transmembrane region" description="Helical" evidence="1">
    <location>
        <begin position="228"/>
        <end position="249"/>
    </location>
</feature>
<keyword evidence="1" id="KW-1133">Transmembrane helix</keyword>
<dbReference type="KEGG" id="vg:41700000"/>
<evidence type="ECO:0000256" key="1">
    <source>
        <dbReference type="SAM" id="Phobius"/>
    </source>
</evidence>
<feature type="transmembrane region" description="Helical" evidence="1">
    <location>
        <begin position="85"/>
        <end position="106"/>
    </location>
</feature>
<keyword evidence="1" id="KW-0472">Membrane</keyword>
<keyword evidence="1" id="KW-0812">Transmembrane</keyword>
<keyword evidence="3" id="KW-1185">Reference proteome</keyword>
<dbReference type="GO" id="GO:0016020">
    <property type="term" value="C:membrane"/>
    <property type="evidence" value="ECO:0007669"/>
    <property type="project" value="TreeGrafter"/>
</dbReference>